<gene>
    <name evidence="1" type="ORF">A8M32_26480</name>
</gene>
<dbReference type="OrthoDB" id="9918095at2"/>
<sequence length="60" mass="6894">MDEQFEIFDGHDLHAVARRQRSAAIRLTCLRAVGWLVQFVLRRNRSLASERRQAAACHGC</sequence>
<accession>A0A1E3V4N4</accession>
<dbReference type="AlphaFoldDB" id="A0A1E3V4N4"/>
<evidence type="ECO:0000313" key="1">
    <source>
        <dbReference type="EMBL" id="ODR88111.1"/>
    </source>
</evidence>
<comment type="caution">
    <text evidence="1">The sequence shown here is derived from an EMBL/GenBank/DDBJ whole genome shotgun (WGS) entry which is preliminary data.</text>
</comment>
<name>A0A1E3V4N4_9HYPH</name>
<dbReference type="RefSeq" id="WP_069461414.1">
    <property type="nucleotide sequence ID" value="NZ_LYBW01000066.1"/>
</dbReference>
<dbReference type="EMBL" id="LYBW01000066">
    <property type="protein sequence ID" value="ODR88111.1"/>
    <property type="molecule type" value="Genomic_DNA"/>
</dbReference>
<keyword evidence="2" id="KW-1185">Reference proteome</keyword>
<evidence type="ECO:0000313" key="2">
    <source>
        <dbReference type="Proteomes" id="UP000094342"/>
    </source>
</evidence>
<reference evidence="2" key="1">
    <citation type="submission" date="2016-05" db="EMBL/GenBank/DDBJ databases">
        <authorList>
            <person name="Li Y."/>
        </authorList>
    </citation>
    <scope>NUCLEOTIDE SEQUENCE [LARGE SCALE GENOMIC DNA]</scope>
    <source>
        <strain evidence="2">YIC4027</strain>
    </source>
</reference>
<organism evidence="1 2">
    <name type="scientific">Sinorhizobium alkalisoli</name>
    <dbReference type="NCBI Taxonomy" id="1752398"/>
    <lineage>
        <taxon>Bacteria</taxon>
        <taxon>Pseudomonadati</taxon>
        <taxon>Pseudomonadota</taxon>
        <taxon>Alphaproteobacteria</taxon>
        <taxon>Hyphomicrobiales</taxon>
        <taxon>Rhizobiaceae</taxon>
        <taxon>Sinorhizobium/Ensifer group</taxon>
        <taxon>Sinorhizobium</taxon>
    </lineage>
</organism>
<protein>
    <submittedName>
        <fullName evidence="1">Uncharacterized protein</fullName>
    </submittedName>
</protein>
<proteinExistence type="predicted"/>
<dbReference type="Proteomes" id="UP000094342">
    <property type="component" value="Unassembled WGS sequence"/>
</dbReference>